<protein>
    <submittedName>
        <fullName evidence="2">Uncharacterized protein</fullName>
    </submittedName>
</protein>
<evidence type="ECO:0000313" key="2">
    <source>
        <dbReference type="EMBL" id="OIW33247.1"/>
    </source>
</evidence>
<organism evidence="2 3">
    <name type="scientific">Coniochaeta ligniaria NRRL 30616</name>
    <dbReference type="NCBI Taxonomy" id="1408157"/>
    <lineage>
        <taxon>Eukaryota</taxon>
        <taxon>Fungi</taxon>
        <taxon>Dikarya</taxon>
        <taxon>Ascomycota</taxon>
        <taxon>Pezizomycotina</taxon>
        <taxon>Sordariomycetes</taxon>
        <taxon>Sordariomycetidae</taxon>
        <taxon>Coniochaetales</taxon>
        <taxon>Coniochaetaceae</taxon>
        <taxon>Coniochaeta</taxon>
    </lineage>
</organism>
<dbReference type="STRING" id="1408157.A0A1J7IZQ0"/>
<feature type="transmembrane region" description="Helical" evidence="1">
    <location>
        <begin position="332"/>
        <end position="355"/>
    </location>
</feature>
<keyword evidence="1" id="KW-1133">Transmembrane helix</keyword>
<name>A0A1J7IZQ0_9PEZI</name>
<dbReference type="AlphaFoldDB" id="A0A1J7IZQ0"/>
<dbReference type="EMBL" id="KV875094">
    <property type="protein sequence ID" value="OIW33247.1"/>
    <property type="molecule type" value="Genomic_DNA"/>
</dbReference>
<accession>A0A1J7IZQ0</accession>
<keyword evidence="1" id="KW-0812">Transmembrane</keyword>
<keyword evidence="1" id="KW-0472">Membrane</keyword>
<dbReference type="Proteomes" id="UP000182658">
    <property type="component" value="Unassembled WGS sequence"/>
</dbReference>
<feature type="transmembrane region" description="Helical" evidence="1">
    <location>
        <begin position="303"/>
        <end position="320"/>
    </location>
</feature>
<evidence type="ECO:0000256" key="1">
    <source>
        <dbReference type="SAM" id="Phobius"/>
    </source>
</evidence>
<feature type="transmembrane region" description="Helical" evidence="1">
    <location>
        <begin position="200"/>
        <end position="220"/>
    </location>
</feature>
<evidence type="ECO:0000313" key="3">
    <source>
        <dbReference type="Proteomes" id="UP000182658"/>
    </source>
</evidence>
<feature type="transmembrane region" description="Helical" evidence="1">
    <location>
        <begin position="61"/>
        <end position="80"/>
    </location>
</feature>
<feature type="transmembrane region" description="Helical" evidence="1">
    <location>
        <begin position="240"/>
        <end position="261"/>
    </location>
</feature>
<dbReference type="InParanoid" id="A0A1J7IZQ0"/>
<reference evidence="2 3" key="1">
    <citation type="submission" date="2016-10" db="EMBL/GenBank/DDBJ databases">
        <title>Draft genome sequence of Coniochaeta ligniaria NRRL30616, a lignocellulolytic fungus for bioabatement of inhibitors in plant biomass hydrolysates.</title>
        <authorList>
            <consortium name="DOE Joint Genome Institute"/>
            <person name="Jimenez D.J."/>
            <person name="Hector R.E."/>
            <person name="Riley R."/>
            <person name="Sun H."/>
            <person name="Grigoriev I.V."/>
            <person name="Van Elsas J.D."/>
            <person name="Nichols N.N."/>
        </authorList>
    </citation>
    <scope>NUCLEOTIDE SEQUENCE [LARGE SCALE GENOMIC DNA]</scope>
    <source>
        <strain evidence="2 3">NRRL 30616</strain>
    </source>
</reference>
<sequence length="358" mass="38450">MSSSVLPSDPLVASDGPAVSLDADHDDTKTLAISKSKKVRNAVSHLVTSPNRRASRLPASLQFPLIVLLSFSFASLGYSFLNESTRGELSAITKPPESSFEVTILALWRILELGVGWFGNLDGYDLASLNVLSHGPSLFLVAAFYDISPWTAVACLAIDSLSALGPFVLLRPLSETHVARPALPNSEIITDRNIKLSTGLLAGLIYGVTLFVAVKTYLGTTFVLYFEGITRVEPALNTKYGATVAALLVGLLGIAAQSFIFTPFETTPPTVDPKTERFDPVTATLSDTLRWNLWGFNRRTQVVILRTGLVALVTWIHTYLQCAMTVQGVEPYGAASYASIWAIAAMATGIALELVGDA</sequence>
<keyword evidence="3" id="KW-1185">Reference proteome</keyword>
<dbReference type="OrthoDB" id="5394254at2759"/>
<proteinExistence type="predicted"/>
<gene>
    <name evidence="2" type="ORF">CONLIGDRAFT_165280</name>
</gene>